<proteinExistence type="predicted"/>
<name>A0AA36EZ47_OCTVU</name>
<sequence length="79" mass="9586">MKYLCFYELQRQQSDLMLRNFLFKPFFSYNTFIENGCWFLPIKYEAVFLYSFIEIANHFSCIDFVGVPTMLFNISPMEH</sequence>
<reference evidence="1" key="1">
    <citation type="submission" date="2023-08" db="EMBL/GenBank/DDBJ databases">
        <authorList>
            <person name="Alioto T."/>
            <person name="Alioto T."/>
            <person name="Gomez Garrido J."/>
        </authorList>
    </citation>
    <scope>NUCLEOTIDE SEQUENCE</scope>
</reference>
<organism evidence="1 2">
    <name type="scientific">Octopus vulgaris</name>
    <name type="common">Common octopus</name>
    <dbReference type="NCBI Taxonomy" id="6645"/>
    <lineage>
        <taxon>Eukaryota</taxon>
        <taxon>Metazoa</taxon>
        <taxon>Spiralia</taxon>
        <taxon>Lophotrochozoa</taxon>
        <taxon>Mollusca</taxon>
        <taxon>Cephalopoda</taxon>
        <taxon>Coleoidea</taxon>
        <taxon>Octopodiformes</taxon>
        <taxon>Octopoda</taxon>
        <taxon>Incirrata</taxon>
        <taxon>Octopodidae</taxon>
        <taxon>Octopus</taxon>
    </lineage>
</organism>
<gene>
    <name evidence="1" type="ORF">OCTVUL_1B008526</name>
</gene>
<protein>
    <submittedName>
        <fullName evidence="1">Uncharacterized protein</fullName>
    </submittedName>
</protein>
<dbReference type="EMBL" id="OX597815">
    <property type="protein sequence ID" value="CAI9718609.1"/>
    <property type="molecule type" value="Genomic_DNA"/>
</dbReference>
<evidence type="ECO:0000313" key="2">
    <source>
        <dbReference type="Proteomes" id="UP001162480"/>
    </source>
</evidence>
<dbReference type="AlphaFoldDB" id="A0AA36EZ47"/>
<accession>A0AA36EZ47</accession>
<keyword evidence="2" id="KW-1185">Reference proteome</keyword>
<dbReference type="Proteomes" id="UP001162480">
    <property type="component" value="Chromosome 2"/>
</dbReference>
<evidence type="ECO:0000313" key="1">
    <source>
        <dbReference type="EMBL" id="CAI9718609.1"/>
    </source>
</evidence>